<feature type="transmembrane region" description="Helical" evidence="10">
    <location>
        <begin position="480"/>
        <end position="500"/>
    </location>
</feature>
<feature type="transmembrane region" description="Helical" evidence="10">
    <location>
        <begin position="202"/>
        <end position="223"/>
    </location>
</feature>
<keyword evidence="5" id="KW-0378">Hydrolase</keyword>
<organism evidence="12 13">
    <name type="scientific">Aspergillus fijiensis CBS 313.89</name>
    <dbReference type="NCBI Taxonomy" id="1448319"/>
    <lineage>
        <taxon>Eukaryota</taxon>
        <taxon>Fungi</taxon>
        <taxon>Dikarya</taxon>
        <taxon>Ascomycota</taxon>
        <taxon>Pezizomycotina</taxon>
        <taxon>Eurotiomycetes</taxon>
        <taxon>Eurotiomycetidae</taxon>
        <taxon>Eurotiales</taxon>
        <taxon>Aspergillaceae</taxon>
        <taxon>Aspergillus</taxon>
    </lineage>
</organism>
<feature type="transmembrane region" description="Helical" evidence="10">
    <location>
        <begin position="71"/>
        <end position="91"/>
    </location>
</feature>
<dbReference type="SUPFAM" id="SSF52279">
    <property type="entry name" value="Beta-D-glucan exohydrolase, C-terminal domain"/>
    <property type="match status" value="1"/>
</dbReference>
<feature type="compositionally biased region" description="Low complexity" evidence="9">
    <location>
        <begin position="548"/>
        <end position="558"/>
    </location>
</feature>
<dbReference type="PROSITE" id="PS50850">
    <property type="entry name" value="MFS"/>
    <property type="match status" value="1"/>
</dbReference>
<reference evidence="12 13" key="1">
    <citation type="submission" date="2018-02" db="EMBL/GenBank/DDBJ databases">
        <title>The genomes of Aspergillus section Nigri reveals drivers in fungal speciation.</title>
        <authorList>
            <consortium name="DOE Joint Genome Institute"/>
            <person name="Vesth T.C."/>
            <person name="Nybo J."/>
            <person name="Theobald S."/>
            <person name="Brandl J."/>
            <person name="Frisvad J.C."/>
            <person name="Nielsen K.F."/>
            <person name="Lyhne E.K."/>
            <person name="Kogle M.E."/>
            <person name="Kuo A."/>
            <person name="Riley R."/>
            <person name="Clum A."/>
            <person name="Nolan M."/>
            <person name="Lipzen A."/>
            <person name="Salamov A."/>
            <person name="Henrissat B."/>
            <person name="Wiebenga A."/>
            <person name="De vries R.P."/>
            <person name="Grigoriev I.V."/>
            <person name="Mortensen U.H."/>
            <person name="Andersen M.R."/>
            <person name="Baker S.E."/>
        </authorList>
    </citation>
    <scope>NUCLEOTIDE SEQUENCE [LARGE SCALE GENOMIC DNA]</scope>
    <source>
        <strain evidence="12 13">CBS 313.89</strain>
    </source>
</reference>
<keyword evidence="13" id="KW-1185">Reference proteome</keyword>
<dbReference type="FunFam" id="1.20.1250.20:FF:000266">
    <property type="entry name" value="MFS multidrug transporter, putative"/>
    <property type="match status" value="1"/>
</dbReference>
<evidence type="ECO:0000256" key="2">
    <source>
        <dbReference type="ARBA" id="ARBA00022448"/>
    </source>
</evidence>
<evidence type="ECO:0000256" key="10">
    <source>
        <dbReference type="SAM" id="Phobius"/>
    </source>
</evidence>
<dbReference type="InterPro" id="IPR011701">
    <property type="entry name" value="MFS"/>
</dbReference>
<evidence type="ECO:0000256" key="4">
    <source>
        <dbReference type="ARBA" id="ARBA00022692"/>
    </source>
</evidence>
<gene>
    <name evidence="12" type="ORF">BO72DRAFT_527584</name>
</gene>
<dbReference type="VEuPathDB" id="FungiDB:BO72DRAFT_527584"/>
<evidence type="ECO:0000256" key="6">
    <source>
        <dbReference type="ARBA" id="ARBA00022989"/>
    </source>
</evidence>
<keyword evidence="3" id="KW-1003">Cell membrane</keyword>
<dbReference type="InterPro" id="IPR036881">
    <property type="entry name" value="Glyco_hydro_3_C_sf"/>
</dbReference>
<protein>
    <submittedName>
        <fullName evidence="12">MFS general substrate transporter</fullName>
    </submittedName>
</protein>
<evidence type="ECO:0000256" key="5">
    <source>
        <dbReference type="ARBA" id="ARBA00022801"/>
    </source>
</evidence>
<sequence length="685" mass="74806">MIADLEQHREKGTLPKGVYRTRIPHWRMLLDQGAINEEILEFEYPGSGTEEDPYVVSWIPNDCRNPLLFSAARKITITLIVAFSTLTVALTSSTYSGSIKEIVDDLHVSSEVATIGLALFVLGFAVGPIFWAPVSEVFGRQTPFMVSFFAMTAFSAGCAGAQNIWTLCILRFFAGSFGSSPFTNAGGTISDMFTARQRGLALSLYAAAPFLGPALGPIIGGFLGMSAGWRWVEGFLALLAALIWVLMAVFIPETYAPVLLRQRARRLSQLTGRVYRSKIELDKGAVALPRLLKTTLSRPWVLLFREPIVLLFALYIAIVYGTLYMFFSAFPIVYEDIRGWNPGVGGLAFLGIMVGMIFGVGATIPANLHFIKVQDRHGGFAPPEARLLQCMPGALAIPISQFWFAWTDSPSIHWSVSIIATAPFGFGVILIYLGVMNYLIDSYTIYAASVLAANTVLRSIFGAIFPIIAPYMYSGAGIHWAPSIPALLSLLCMPAPFLFYRYGAAIRKKCKFAAESDRYMRALQENAARKAQVVETRRPVTGEPVVSADGEPGPAEAGRAGRGRDPRARILCLHKFQLCIDVGCYKVHTVKILSTLPISVVDVYLDHPAVIVEVMSQASAVTVSYGSSENAFLDVILGCDGAKSEGKLSFDLPSSMQAVEQSKEDLPYDTANPLFQFGYGLEYST</sequence>
<dbReference type="Pfam" id="PF07690">
    <property type="entry name" value="MFS_1"/>
    <property type="match status" value="1"/>
</dbReference>
<feature type="region of interest" description="Disordered" evidence="9">
    <location>
        <begin position="542"/>
        <end position="562"/>
    </location>
</feature>
<feature type="transmembrane region" description="Helical" evidence="10">
    <location>
        <begin position="144"/>
        <end position="170"/>
    </location>
</feature>
<dbReference type="InterPro" id="IPR020846">
    <property type="entry name" value="MFS_dom"/>
</dbReference>
<dbReference type="GO" id="GO:0005975">
    <property type="term" value="P:carbohydrate metabolic process"/>
    <property type="evidence" value="ECO:0007669"/>
    <property type="project" value="InterPro"/>
</dbReference>
<dbReference type="GeneID" id="63867450"/>
<dbReference type="AlphaFoldDB" id="A0A8G1RT64"/>
<feature type="transmembrane region" description="Helical" evidence="10">
    <location>
        <begin position="346"/>
        <end position="366"/>
    </location>
</feature>
<evidence type="ECO:0000256" key="1">
    <source>
        <dbReference type="ARBA" id="ARBA00004651"/>
    </source>
</evidence>
<keyword evidence="2" id="KW-0813">Transport</keyword>
<dbReference type="Proteomes" id="UP000249789">
    <property type="component" value="Unassembled WGS sequence"/>
</dbReference>
<feature type="transmembrane region" description="Helical" evidence="10">
    <location>
        <begin position="445"/>
        <end position="468"/>
    </location>
</feature>
<feature type="transmembrane region" description="Helical" evidence="10">
    <location>
        <begin position="112"/>
        <end position="132"/>
    </location>
</feature>
<dbReference type="GO" id="GO:0004553">
    <property type="term" value="F:hydrolase activity, hydrolyzing O-glycosyl compounds"/>
    <property type="evidence" value="ECO:0007669"/>
    <property type="project" value="InterPro"/>
</dbReference>
<dbReference type="InterPro" id="IPR036259">
    <property type="entry name" value="MFS_trans_sf"/>
</dbReference>
<dbReference type="CDD" id="cd17323">
    <property type="entry name" value="MFS_Tpo1_MDR_like"/>
    <property type="match status" value="1"/>
</dbReference>
<feature type="transmembrane region" description="Helical" evidence="10">
    <location>
        <begin position="308"/>
        <end position="334"/>
    </location>
</feature>
<feature type="transmembrane region" description="Helical" evidence="10">
    <location>
        <begin position="412"/>
        <end position="433"/>
    </location>
</feature>
<dbReference type="EMBL" id="KZ824642">
    <property type="protein sequence ID" value="RAK77395.1"/>
    <property type="molecule type" value="Genomic_DNA"/>
</dbReference>
<name>A0A8G1RT64_9EURO</name>
<accession>A0A8G1RT64</accession>
<evidence type="ECO:0000313" key="12">
    <source>
        <dbReference type="EMBL" id="RAK77395.1"/>
    </source>
</evidence>
<dbReference type="Gene3D" id="1.20.1250.20">
    <property type="entry name" value="MFS general substrate transporter like domains"/>
    <property type="match status" value="1"/>
</dbReference>
<evidence type="ECO:0000256" key="7">
    <source>
        <dbReference type="ARBA" id="ARBA00023136"/>
    </source>
</evidence>
<dbReference type="PANTHER" id="PTHR23502:SF186">
    <property type="entry name" value="MAJOR FACILITATOR SUPERFAMILY (MFS) PROFILE DOMAIN-CONTAINING PROTEIN"/>
    <property type="match status" value="1"/>
</dbReference>
<dbReference type="Gene3D" id="3.40.50.1700">
    <property type="entry name" value="Glycoside hydrolase family 3 C-terminal domain"/>
    <property type="match status" value="1"/>
</dbReference>
<comment type="similarity">
    <text evidence="8">Belongs to the major facilitator superfamily. DHA1 family. Polyamines/proton antiporter (TC 2.A.1.2.16) subfamily.</text>
</comment>
<keyword evidence="4 10" id="KW-0812">Transmembrane</keyword>
<evidence type="ECO:0000256" key="9">
    <source>
        <dbReference type="SAM" id="MobiDB-lite"/>
    </source>
</evidence>
<dbReference type="PANTHER" id="PTHR23502">
    <property type="entry name" value="MAJOR FACILITATOR SUPERFAMILY"/>
    <property type="match status" value="1"/>
</dbReference>
<evidence type="ECO:0000259" key="11">
    <source>
        <dbReference type="PROSITE" id="PS50850"/>
    </source>
</evidence>
<dbReference type="SUPFAM" id="SSF103473">
    <property type="entry name" value="MFS general substrate transporter"/>
    <property type="match status" value="1"/>
</dbReference>
<keyword evidence="6 10" id="KW-1133">Transmembrane helix</keyword>
<keyword evidence="7 10" id="KW-0472">Membrane</keyword>
<evidence type="ECO:0000256" key="8">
    <source>
        <dbReference type="ARBA" id="ARBA00038459"/>
    </source>
</evidence>
<dbReference type="GO" id="GO:0022857">
    <property type="term" value="F:transmembrane transporter activity"/>
    <property type="evidence" value="ECO:0007669"/>
    <property type="project" value="InterPro"/>
</dbReference>
<dbReference type="RefSeq" id="XP_040801405.1">
    <property type="nucleotide sequence ID" value="XM_040950115.1"/>
</dbReference>
<feature type="transmembrane region" description="Helical" evidence="10">
    <location>
        <begin position="235"/>
        <end position="260"/>
    </location>
</feature>
<feature type="domain" description="Major facilitator superfamily (MFS) profile" evidence="11">
    <location>
        <begin position="77"/>
        <end position="507"/>
    </location>
</feature>
<proteinExistence type="inferred from homology"/>
<comment type="subcellular location">
    <subcellularLocation>
        <location evidence="1">Cell membrane</location>
        <topology evidence="1">Multi-pass membrane protein</topology>
    </subcellularLocation>
</comment>
<dbReference type="GO" id="GO:0005886">
    <property type="term" value="C:plasma membrane"/>
    <property type="evidence" value="ECO:0007669"/>
    <property type="project" value="UniProtKB-SubCell"/>
</dbReference>
<evidence type="ECO:0000313" key="13">
    <source>
        <dbReference type="Proteomes" id="UP000249789"/>
    </source>
</evidence>
<evidence type="ECO:0000256" key="3">
    <source>
        <dbReference type="ARBA" id="ARBA00022475"/>
    </source>
</evidence>
<dbReference type="OrthoDB" id="446368at2759"/>